<evidence type="ECO:0000259" key="9">
    <source>
        <dbReference type="PROSITE" id="PS50026"/>
    </source>
</evidence>
<evidence type="ECO:0000256" key="6">
    <source>
        <dbReference type="PROSITE-ProRule" id="PRU00076"/>
    </source>
</evidence>
<evidence type="ECO:0000256" key="8">
    <source>
        <dbReference type="SAM" id="Phobius"/>
    </source>
</evidence>
<dbReference type="InterPro" id="IPR000742">
    <property type="entry name" value="EGF"/>
</dbReference>
<feature type="region of interest" description="Disordered" evidence="7">
    <location>
        <begin position="980"/>
        <end position="1024"/>
    </location>
</feature>
<evidence type="ECO:0000313" key="11">
    <source>
        <dbReference type="EMBL" id="CAK0897596.1"/>
    </source>
</evidence>
<dbReference type="Gene3D" id="1.20.1640.10">
    <property type="entry name" value="Multidrug efflux transporter AcrB transmembrane domain"/>
    <property type="match status" value="1"/>
</dbReference>
<feature type="disulfide bond" evidence="6">
    <location>
        <begin position="521"/>
        <end position="531"/>
    </location>
</feature>
<reference evidence="11" key="1">
    <citation type="submission" date="2023-10" db="EMBL/GenBank/DDBJ databases">
        <authorList>
            <person name="Chen Y."/>
            <person name="Shah S."/>
            <person name="Dougan E. K."/>
            <person name="Thang M."/>
            <person name="Chan C."/>
        </authorList>
    </citation>
    <scope>NUCLEOTIDE SEQUENCE [LARGE SCALE GENOMIC DNA]</scope>
</reference>
<feature type="compositionally biased region" description="Acidic residues" evidence="7">
    <location>
        <begin position="987"/>
        <end position="1004"/>
    </location>
</feature>
<keyword evidence="6" id="KW-1015">Disulfide bond</keyword>
<keyword evidence="3 8" id="KW-1133">Transmembrane helix</keyword>
<sequence>MTTTSGVVPHRPEIVHAGVSGDGEISVEVSLVTADGDVPVELLECDADGLVASLSSPSASAVNSVVFTELAVGSTIGNIRCTASNAAGTSEPSMAWPTALTVVGLPGLEFACLRPSSAQVELGIELPTGAGYDEVVNLSCGPASGGAQAPAQATGGGAWHATVGGCLPNLQAFQVSCELQTRHGLRASAAREVTCGLPVLCTYALEGGPGPAGPAAEESLRQLVAAELRTPPLYVRTSLAPLGEPFRSCAGSSTATGGLRRLSEFAAAGAQLLVEVLVEDESDSNIPALLDGLRRLAADGVLASNTSATVSIINGPLVSHPLFFDSSLESLAVDPGILSPEFDPTILRYSANATDRRYRITAKASSILSSWAFVGGHEENTITAVAPASQLITVTVTAGDFSTTSYEVEVFFQPLGCDGHCGRGTCDQLTGSCSCLEGWYGASCASYCPGVPACSGRGACSHDTGRCECDSTYGGDACTTRVCPACLNNGVCLEGLQAPDADWGCGCPEAHAGELCERWRCPSDCSGAGDCDGGSGLCSCYPGYSGADCGVKDETLYPIQFCLDVTLVWGIRGYRQGGGDLLPEHDPLFTLDAATQQWLLDTCAAARADGALRVRGEVQCFMEALRSWRYQSDASFQQGDLVWADLGGVGISALLPDSVALPAAGGPVTEEQVALLASETGLDVDALISMGLVVPVAGASFTAAFPIPQTLVSEKIEEFFNVGRLRKLYAADVGTVGLGYLGSVTYVRQRLAINVPSDANLQELEEEYQKWVSFVEARNMAAPLGGKMIIVSPWIIRLLAELDVVSSTLRTISMSVCGCFVIVAIFTRDWLLSLYTVLTTVMSILSLLFFIVCVFRWEFGAIQVIGFTTFIGLAVDYTVHTVHAYQMSDKPDRRSRVTDVLKHAGIAIVGGALTTGGATVFLLPCLILPFFQLGVMLILNTTITVCLTFFFLMPALMICGPMGQCGRTLRVLFCMGKPRPPPSADEGAFEPADENASEGNDEGNDAERAPPTWAHNAAPTNTSL</sequence>
<dbReference type="EMBL" id="CAUYUJ010020359">
    <property type="protein sequence ID" value="CAK0897596.1"/>
    <property type="molecule type" value="Genomic_DNA"/>
</dbReference>
<dbReference type="SUPFAM" id="SSF82866">
    <property type="entry name" value="Multidrug efflux transporter AcrB transmembrane domain"/>
    <property type="match status" value="1"/>
</dbReference>
<evidence type="ECO:0000256" key="5">
    <source>
        <dbReference type="ARBA" id="ARBA00023180"/>
    </source>
</evidence>
<organism evidence="11 12">
    <name type="scientific">Prorocentrum cordatum</name>
    <dbReference type="NCBI Taxonomy" id="2364126"/>
    <lineage>
        <taxon>Eukaryota</taxon>
        <taxon>Sar</taxon>
        <taxon>Alveolata</taxon>
        <taxon>Dinophyceae</taxon>
        <taxon>Prorocentrales</taxon>
        <taxon>Prorocentraceae</taxon>
        <taxon>Prorocentrum</taxon>
    </lineage>
</organism>
<comment type="subcellular location">
    <subcellularLocation>
        <location evidence="1">Membrane</location>
        <topology evidence="1">Multi-pass membrane protein</topology>
    </subcellularLocation>
</comment>
<dbReference type="InterPro" id="IPR052081">
    <property type="entry name" value="Dispatched_Hh_regulator"/>
</dbReference>
<dbReference type="PRINTS" id="PR00011">
    <property type="entry name" value="EGFLAMININ"/>
</dbReference>
<comment type="caution">
    <text evidence="6">Lacks conserved residue(s) required for the propagation of feature annotation.</text>
</comment>
<keyword evidence="6" id="KW-0245">EGF-like domain</keyword>
<comment type="caution">
    <text evidence="11">The sequence shown here is derived from an EMBL/GenBank/DDBJ whole genome shotgun (WGS) entry which is preliminary data.</text>
</comment>
<dbReference type="PROSITE" id="PS00022">
    <property type="entry name" value="EGF_1"/>
    <property type="match status" value="2"/>
</dbReference>
<evidence type="ECO:0000256" key="1">
    <source>
        <dbReference type="ARBA" id="ARBA00004141"/>
    </source>
</evidence>
<feature type="transmembrane region" description="Helical" evidence="8">
    <location>
        <begin position="863"/>
        <end position="885"/>
    </location>
</feature>
<name>A0ABN9XDD5_9DINO</name>
<feature type="domain" description="EGF-like" evidence="9">
    <location>
        <begin position="517"/>
        <end position="550"/>
    </location>
</feature>
<proteinExistence type="predicted"/>
<dbReference type="PROSITE" id="PS50026">
    <property type="entry name" value="EGF_3"/>
    <property type="match status" value="1"/>
</dbReference>
<protein>
    <submittedName>
        <fullName evidence="11">Uncharacterized protein</fullName>
    </submittedName>
</protein>
<dbReference type="PANTHER" id="PTHR45951">
    <property type="entry name" value="PROTEIN DISPATCHED-RELATED"/>
    <property type="match status" value="1"/>
</dbReference>
<dbReference type="PANTHER" id="PTHR45951:SF7">
    <property type="entry name" value="SSD DOMAIN-CONTAINING PROTEIN"/>
    <property type="match status" value="1"/>
</dbReference>
<feature type="disulfide bond" evidence="6">
    <location>
        <begin position="540"/>
        <end position="549"/>
    </location>
</feature>
<evidence type="ECO:0000256" key="7">
    <source>
        <dbReference type="SAM" id="MobiDB-lite"/>
    </source>
</evidence>
<keyword evidence="12" id="KW-1185">Reference proteome</keyword>
<evidence type="ECO:0000313" key="12">
    <source>
        <dbReference type="Proteomes" id="UP001189429"/>
    </source>
</evidence>
<keyword evidence="5" id="KW-0325">Glycoprotein</keyword>
<evidence type="ECO:0000256" key="2">
    <source>
        <dbReference type="ARBA" id="ARBA00022692"/>
    </source>
</evidence>
<dbReference type="InterPro" id="IPR007110">
    <property type="entry name" value="Ig-like_dom"/>
</dbReference>
<evidence type="ECO:0000256" key="4">
    <source>
        <dbReference type="ARBA" id="ARBA00023136"/>
    </source>
</evidence>
<keyword evidence="2 8" id="KW-0812">Transmembrane</keyword>
<feature type="domain" description="Ig-like" evidence="10">
    <location>
        <begin position="57"/>
        <end position="96"/>
    </location>
</feature>
<evidence type="ECO:0000259" key="10">
    <source>
        <dbReference type="PROSITE" id="PS50835"/>
    </source>
</evidence>
<feature type="transmembrane region" description="Helical" evidence="8">
    <location>
        <begin position="808"/>
        <end position="827"/>
    </location>
</feature>
<dbReference type="PROSITE" id="PS01186">
    <property type="entry name" value="EGF_2"/>
    <property type="match status" value="1"/>
</dbReference>
<dbReference type="SMART" id="SM00181">
    <property type="entry name" value="EGF"/>
    <property type="match status" value="4"/>
</dbReference>
<dbReference type="Proteomes" id="UP001189429">
    <property type="component" value="Unassembled WGS sequence"/>
</dbReference>
<gene>
    <name evidence="11" type="ORF">PCOR1329_LOCUS75738</name>
</gene>
<dbReference type="PROSITE" id="PS50835">
    <property type="entry name" value="IG_LIKE"/>
    <property type="match status" value="1"/>
</dbReference>
<feature type="transmembrane region" description="Helical" evidence="8">
    <location>
        <begin position="834"/>
        <end position="857"/>
    </location>
</feature>
<dbReference type="Gene3D" id="2.10.25.10">
    <property type="entry name" value="Laminin"/>
    <property type="match status" value="2"/>
</dbReference>
<accession>A0ABN9XDD5</accession>
<keyword evidence="4 8" id="KW-0472">Membrane</keyword>
<evidence type="ECO:0000256" key="3">
    <source>
        <dbReference type="ARBA" id="ARBA00022989"/>
    </source>
</evidence>
<feature type="transmembrane region" description="Helical" evidence="8">
    <location>
        <begin position="906"/>
        <end position="931"/>
    </location>
</feature>
<feature type="transmembrane region" description="Helical" evidence="8">
    <location>
        <begin position="937"/>
        <end position="960"/>
    </location>
</feature>